<dbReference type="Proteomes" id="UP000176902">
    <property type="component" value="Unassembled WGS sequence"/>
</dbReference>
<dbReference type="STRING" id="1797768.A3C59_01040"/>
<gene>
    <name evidence="1" type="ORF">A3C59_01040</name>
</gene>
<sequence length="111" mass="13519">MAYKDKYDPRYRAARMRWYYANKSKHLEISNKIGHQKKDYLNRLKENPCVDCGKNFPFYVMDFDHRERNTKKFNVGRMIHEGWDRIKIEIEKCDVVCANCHRIRTFKGMAH</sequence>
<reference evidence="1 2" key="1">
    <citation type="journal article" date="2016" name="Nat. Commun.">
        <title>Thousands of microbial genomes shed light on interconnected biogeochemical processes in an aquifer system.</title>
        <authorList>
            <person name="Anantharaman K."/>
            <person name="Brown C.T."/>
            <person name="Hug L.A."/>
            <person name="Sharon I."/>
            <person name="Castelle C.J."/>
            <person name="Probst A.J."/>
            <person name="Thomas B.C."/>
            <person name="Singh A."/>
            <person name="Wilkins M.J."/>
            <person name="Karaoz U."/>
            <person name="Brodie E.L."/>
            <person name="Williams K.H."/>
            <person name="Hubbard S.S."/>
            <person name="Banfield J.F."/>
        </authorList>
    </citation>
    <scope>NUCLEOTIDE SEQUENCE [LARGE SCALE GENOMIC DNA]</scope>
</reference>
<evidence type="ECO:0000313" key="2">
    <source>
        <dbReference type="Proteomes" id="UP000176902"/>
    </source>
</evidence>
<evidence type="ECO:0008006" key="3">
    <source>
        <dbReference type="Google" id="ProtNLM"/>
    </source>
</evidence>
<dbReference type="AlphaFoldDB" id="A0A1F5JYG1"/>
<name>A0A1F5JYG1_9BACT</name>
<comment type="caution">
    <text evidence="1">The sequence shown here is derived from an EMBL/GenBank/DDBJ whole genome shotgun (WGS) entry which is preliminary data.</text>
</comment>
<dbReference type="EMBL" id="MFCV01000007">
    <property type="protein sequence ID" value="OGE33699.1"/>
    <property type="molecule type" value="Genomic_DNA"/>
</dbReference>
<organism evidence="1 2">
    <name type="scientific">Candidatus Daviesbacteria bacterium RIFCSPHIGHO2_02_FULL_36_13</name>
    <dbReference type="NCBI Taxonomy" id="1797768"/>
    <lineage>
        <taxon>Bacteria</taxon>
        <taxon>Candidatus Daviesiibacteriota</taxon>
    </lineage>
</organism>
<accession>A0A1F5JYG1</accession>
<evidence type="ECO:0000313" key="1">
    <source>
        <dbReference type="EMBL" id="OGE33699.1"/>
    </source>
</evidence>
<protein>
    <recommendedName>
        <fullName evidence="3">HNH domain-containing protein</fullName>
    </recommendedName>
</protein>
<proteinExistence type="predicted"/>